<evidence type="ECO:0000313" key="1">
    <source>
        <dbReference type="EMBL" id="CEK54169.1"/>
    </source>
</evidence>
<sequence>LMISLTSVASPYLTILNPPLGRCTLRMERSSGTSIIFLASFTSWTFTISCLVDLIQAEPLTDALPVNVTTMMAYCLHDKNVKLLVYLHKTISYSSESKESVNTSQEYLRFTTS</sequence>
<organism evidence="1">
    <name type="scientific">Arion vulgaris</name>
    <dbReference type="NCBI Taxonomy" id="1028688"/>
    <lineage>
        <taxon>Eukaryota</taxon>
        <taxon>Metazoa</taxon>
        <taxon>Spiralia</taxon>
        <taxon>Lophotrochozoa</taxon>
        <taxon>Mollusca</taxon>
        <taxon>Gastropoda</taxon>
        <taxon>Heterobranchia</taxon>
        <taxon>Euthyneura</taxon>
        <taxon>Panpulmonata</taxon>
        <taxon>Eupulmonata</taxon>
        <taxon>Stylommatophora</taxon>
        <taxon>Helicina</taxon>
        <taxon>Arionoidea</taxon>
        <taxon>Arionidae</taxon>
        <taxon>Arion</taxon>
    </lineage>
</organism>
<dbReference type="EMBL" id="HACG01007304">
    <property type="protein sequence ID" value="CEK54169.1"/>
    <property type="molecule type" value="Transcribed_RNA"/>
</dbReference>
<name>A0A0B6YDA9_9EUPU</name>
<protein>
    <submittedName>
        <fullName evidence="1">Uncharacterized protein</fullName>
    </submittedName>
</protein>
<feature type="non-terminal residue" evidence="1">
    <location>
        <position position="1"/>
    </location>
</feature>
<proteinExistence type="predicted"/>
<gene>
    <name evidence="1" type="primary">ORF22118</name>
</gene>
<reference evidence="1" key="1">
    <citation type="submission" date="2014-12" db="EMBL/GenBank/DDBJ databases">
        <title>Insight into the proteome of Arion vulgaris.</title>
        <authorList>
            <person name="Aradska J."/>
            <person name="Bulat T."/>
            <person name="Smidak R."/>
            <person name="Sarate P."/>
            <person name="Gangsoo J."/>
            <person name="Sialana F."/>
            <person name="Bilban M."/>
            <person name="Lubec G."/>
        </authorList>
    </citation>
    <scope>NUCLEOTIDE SEQUENCE</scope>
    <source>
        <tissue evidence="1">Skin</tissue>
    </source>
</reference>
<accession>A0A0B6YDA9</accession>
<dbReference type="AlphaFoldDB" id="A0A0B6YDA9"/>